<dbReference type="Pfam" id="PF13242">
    <property type="entry name" value="Hydrolase_like"/>
    <property type="match status" value="1"/>
</dbReference>
<dbReference type="EMBL" id="JAVDBT010000012">
    <property type="protein sequence ID" value="MDQ2067260.1"/>
    <property type="molecule type" value="Genomic_DNA"/>
</dbReference>
<dbReference type="Gene3D" id="3.40.50.1000">
    <property type="entry name" value="HAD superfamily/HAD-like"/>
    <property type="match status" value="1"/>
</dbReference>
<evidence type="ECO:0000256" key="5">
    <source>
        <dbReference type="ARBA" id="ARBA00022801"/>
    </source>
</evidence>
<dbReference type="NCBIfam" id="TIGR01656">
    <property type="entry name" value="Histidinol-ppas"/>
    <property type="match status" value="1"/>
</dbReference>
<feature type="domain" description="Nucleotidyl transferase" evidence="8">
    <location>
        <begin position="10"/>
        <end position="243"/>
    </location>
</feature>
<dbReference type="PANTHER" id="PTHR42891">
    <property type="entry name" value="D-GLYCERO-BETA-D-MANNO-HEPTOSE-1,7-BISPHOSPHATE 7-PHOSPHATASE"/>
    <property type="match status" value="1"/>
</dbReference>
<keyword evidence="6" id="KW-0119">Carbohydrate metabolism</keyword>
<dbReference type="Pfam" id="PF00483">
    <property type="entry name" value="NTP_transferase"/>
    <property type="match status" value="1"/>
</dbReference>
<evidence type="ECO:0000313" key="10">
    <source>
        <dbReference type="Proteomes" id="UP001239680"/>
    </source>
</evidence>
<dbReference type="NCBIfam" id="TIGR01662">
    <property type="entry name" value="HAD-SF-IIIA"/>
    <property type="match status" value="1"/>
</dbReference>
<dbReference type="SUPFAM" id="SSF56784">
    <property type="entry name" value="HAD-like"/>
    <property type="match status" value="1"/>
</dbReference>
<keyword evidence="3" id="KW-0963">Cytoplasm</keyword>
<dbReference type="Proteomes" id="UP001239680">
    <property type="component" value="Unassembled WGS sequence"/>
</dbReference>
<evidence type="ECO:0000256" key="6">
    <source>
        <dbReference type="ARBA" id="ARBA00023277"/>
    </source>
</evidence>
<protein>
    <recommendedName>
        <fullName evidence="7">D,D-heptose 1,7-bisphosphate phosphatase</fullName>
    </recommendedName>
</protein>
<dbReference type="PANTHER" id="PTHR42891:SF1">
    <property type="entry name" value="D-GLYCERO-BETA-D-MANNO-HEPTOSE-1,7-BISPHOSPHATE 7-PHOSPHATASE"/>
    <property type="match status" value="1"/>
</dbReference>
<keyword evidence="4" id="KW-0479">Metal-binding</keyword>
<dbReference type="InterPro" id="IPR029044">
    <property type="entry name" value="Nucleotide-diphossugar_trans"/>
</dbReference>
<dbReference type="CDD" id="cd07503">
    <property type="entry name" value="HAD_HisB-N"/>
    <property type="match status" value="1"/>
</dbReference>
<dbReference type="GO" id="GO:0016787">
    <property type="term" value="F:hydrolase activity"/>
    <property type="evidence" value="ECO:0007669"/>
    <property type="project" value="UniProtKB-KW"/>
</dbReference>
<accession>A0ABU0W2F8</accession>
<dbReference type="InterPro" id="IPR036412">
    <property type="entry name" value="HAD-like_sf"/>
</dbReference>
<keyword evidence="10" id="KW-1185">Reference proteome</keyword>
<evidence type="ECO:0000256" key="2">
    <source>
        <dbReference type="ARBA" id="ARBA00005628"/>
    </source>
</evidence>
<evidence type="ECO:0000256" key="7">
    <source>
        <dbReference type="ARBA" id="ARBA00031828"/>
    </source>
</evidence>
<dbReference type="Gene3D" id="3.90.550.10">
    <property type="entry name" value="Spore Coat Polysaccharide Biosynthesis Protein SpsA, Chain A"/>
    <property type="match status" value="1"/>
</dbReference>
<evidence type="ECO:0000313" key="9">
    <source>
        <dbReference type="EMBL" id="MDQ2067260.1"/>
    </source>
</evidence>
<dbReference type="InterPro" id="IPR006543">
    <property type="entry name" value="Histidinol-phos"/>
</dbReference>
<comment type="similarity">
    <text evidence="2">Belongs to the GmhB family.</text>
</comment>
<evidence type="ECO:0000256" key="4">
    <source>
        <dbReference type="ARBA" id="ARBA00022723"/>
    </source>
</evidence>
<evidence type="ECO:0000256" key="1">
    <source>
        <dbReference type="ARBA" id="ARBA00004496"/>
    </source>
</evidence>
<dbReference type="InterPro" id="IPR023214">
    <property type="entry name" value="HAD_sf"/>
</dbReference>
<dbReference type="InterPro" id="IPR006549">
    <property type="entry name" value="HAD-SF_hydro_IIIA"/>
</dbReference>
<evidence type="ECO:0000256" key="3">
    <source>
        <dbReference type="ARBA" id="ARBA00022490"/>
    </source>
</evidence>
<dbReference type="InterPro" id="IPR004446">
    <property type="entry name" value="Heptose_bisP_phosphatase"/>
</dbReference>
<comment type="subcellular location">
    <subcellularLocation>
        <location evidence="1">Cytoplasm</location>
    </subcellularLocation>
</comment>
<sequence length="426" mass="45522">MTHPLYVRQAVVLVGGLGTRLGPLTAETPKPLLPVAGRPFLDWLISWLAQAGVEEIILSTGYLAETFAPFLAQGRKSGRWHTPEGFAVTLRESREETPLGTAGALGLLRGQLDPQLFLVNGDSFFACDPVAIATAATALPRGHALLTTRLVPDTGRFGRVESDASGRITRFAEKGISGPGMIHAGIAVLSHAVLDRIPPGPSSLENDIYPALAAEGLLHAKPQQGYFIDIGLPQTYAQAQTDLPKALRRPAVFFDRDDVLNRDDDGYAHRSDALQLMPGAARAVALARQRGFRTVVVTNQSGIARGLYDEPTMRRFHQALNAQVRAEAGGWIDAFYHCPFHPDAPLPAYRAANHPDRKPNPGMILRAAADLFIDLPGSLLVGDKDSDIAAANATGITGLLHQSGDLAERLAEALDRLSPSASGGAE</sequence>
<comment type="caution">
    <text evidence="9">The sequence shown here is derived from an EMBL/GenBank/DDBJ whole genome shotgun (WGS) entry which is preliminary data.</text>
</comment>
<dbReference type="RefSeq" id="WP_306680964.1">
    <property type="nucleotide sequence ID" value="NZ_JAVDBT010000012.1"/>
</dbReference>
<evidence type="ECO:0000259" key="8">
    <source>
        <dbReference type="Pfam" id="PF00483"/>
    </source>
</evidence>
<organism evidence="9 10">
    <name type="scientific">Pseudogemmobacter lacusdianii</name>
    <dbReference type="NCBI Taxonomy" id="3069608"/>
    <lineage>
        <taxon>Bacteria</taxon>
        <taxon>Pseudomonadati</taxon>
        <taxon>Pseudomonadota</taxon>
        <taxon>Alphaproteobacteria</taxon>
        <taxon>Rhodobacterales</taxon>
        <taxon>Paracoccaceae</taxon>
        <taxon>Pseudogemmobacter</taxon>
    </lineage>
</organism>
<keyword evidence="5 9" id="KW-0378">Hydrolase</keyword>
<gene>
    <name evidence="9" type="ORF">Q9295_12860</name>
</gene>
<dbReference type="SUPFAM" id="SSF53448">
    <property type="entry name" value="Nucleotide-diphospho-sugar transferases"/>
    <property type="match status" value="1"/>
</dbReference>
<name>A0ABU0W2F8_9RHOB</name>
<dbReference type="InterPro" id="IPR005835">
    <property type="entry name" value="NTP_transferase_dom"/>
</dbReference>
<reference evidence="9 10" key="1">
    <citation type="submission" date="2023-08" db="EMBL/GenBank/DDBJ databases">
        <title>Characterization of two Paracoccaceae strains isolated from Phycosphere and proposal of Xinfangfangia lacusdiani sp. nov.</title>
        <authorList>
            <person name="Deng Y."/>
            <person name="Zhang Y.Q."/>
        </authorList>
    </citation>
    <scope>NUCLEOTIDE SEQUENCE [LARGE SCALE GENOMIC DNA]</scope>
    <source>
        <strain evidence="9 10">CPCC 101601</strain>
    </source>
</reference>
<proteinExistence type="inferred from homology"/>